<dbReference type="PIRSF" id="PIRSF006232">
    <property type="entry name" value="Pirin"/>
    <property type="match status" value="1"/>
</dbReference>
<evidence type="ECO:0000256" key="3">
    <source>
        <dbReference type="SAM" id="MobiDB-lite"/>
    </source>
</evidence>
<dbReference type="PANTHER" id="PTHR13903">
    <property type="entry name" value="PIRIN-RELATED"/>
    <property type="match status" value="1"/>
</dbReference>
<dbReference type="CDD" id="cd02909">
    <property type="entry name" value="cupin_pirin_N"/>
    <property type="match status" value="1"/>
</dbReference>
<organism evidence="6 7">
    <name type="scientific">Terrabacter lapilli</name>
    <dbReference type="NCBI Taxonomy" id="436231"/>
    <lineage>
        <taxon>Bacteria</taxon>
        <taxon>Bacillati</taxon>
        <taxon>Actinomycetota</taxon>
        <taxon>Actinomycetes</taxon>
        <taxon>Micrococcales</taxon>
        <taxon>Intrasporangiaceae</taxon>
        <taxon>Terrabacter</taxon>
    </lineage>
</organism>
<evidence type="ECO:0000313" key="7">
    <source>
        <dbReference type="Proteomes" id="UP001500013"/>
    </source>
</evidence>
<dbReference type="InterPro" id="IPR012093">
    <property type="entry name" value="Pirin"/>
</dbReference>
<evidence type="ECO:0000256" key="1">
    <source>
        <dbReference type="ARBA" id="ARBA00008416"/>
    </source>
</evidence>
<evidence type="ECO:0000259" key="4">
    <source>
        <dbReference type="Pfam" id="PF02678"/>
    </source>
</evidence>
<dbReference type="SUPFAM" id="SSF51182">
    <property type="entry name" value="RmlC-like cupins"/>
    <property type="match status" value="1"/>
</dbReference>
<comment type="similarity">
    <text evidence="1 2">Belongs to the pirin family.</text>
</comment>
<dbReference type="CDD" id="cd02247">
    <property type="entry name" value="cupin_pirin_C"/>
    <property type="match status" value="1"/>
</dbReference>
<dbReference type="Pfam" id="PF02678">
    <property type="entry name" value="Pirin"/>
    <property type="match status" value="1"/>
</dbReference>
<protein>
    <submittedName>
        <fullName evidence="6">Pirin family protein</fullName>
    </submittedName>
</protein>
<sequence>MSNPDRHPAEVVCGADAPEPGVTVLPYREVPLGGPRAMPVRRSLPQRERSLIGAWCFVDHYGPDDVSQTGGMVVPGHPHTGLQTVSWLFSGEVEHRDTTGAHAFVRPGELNIMTAGSGIAHSEYSTPGTTVLHGAQLWVALPEADRFTTPGFEHYVPPVTEVDGARVLVFLGTLFGQTSPVTMFSDLVGAEVTLPPGATLTIEVDPTHEHGLLCDTGTLGVGDATAKPGEIVFQPTGAERITVEAGADEPTRFLVLGGTPFGEQIVMWWNFIGRSHDEVVGFREDWQREREAREQGSYAAAPPDSRYGTFPDAWHHTLPAPELPNLRLRPRG</sequence>
<accession>A0ABP5DIC9</accession>
<evidence type="ECO:0000313" key="6">
    <source>
        <dbReference type="EMBL" id="GAA1979734.1"/>
    </source>
</evidence>
<name>A0ABP5DIC9_9MICO</name>
<dbReference type="InterPro" id="IPR011051">
    <property type="entry name" value="RmlC_Cupin_sf"/>
</dbReference>
<gene>
    <name evidence="6" type="ORF">GCM10009817_20510</name>
</gene>
<dbReference type="EMBL" id="BAAAPU010000007">
    <property type="protein sequence ID" value="GAA1979734.1"/>
    <property type="molecule type" value="Genomic_DNA"/>
</dbReference>
<feature type="region of interest" description="Disordered" evidence="3">
    <location>
        <begin position="291"/>
        <end position="332"/>
    </location>
</feature>
<feature type="domain" description="Pirin N-terminal" evidence="4">
    <location>
        <begin position="40"/>
        <end position="139"/>
    </location>
</feature>
<keyword evidence="7" id="KW-1185">Reference proteome</keyword>
<dbReference type="Pfam" id="PF05726">
    <property type="entry name" value="Pirin_C"/>
    <property type="match status" value="1"/>
</dbReference>
<dbReference type="InterPro" id="IPR003829">
    <property type="entry name" value="Pirin_N_dom"/>
</dbReference>
<dbReference type="RefSeq" id="WP_344061486.1">
    <property type="nucleotide sequence ID" value="NZ_BAAAPU010000007.1"/>
</dbReference>
<dbReference type="Gene3D" id="2.60.120.10">
    <property type="entry name" value="Jelly Rolls"/>
    <property type="match status" value="1"/>
</dbReference>
<dbReference type="InterPro" id="IPR008778">
    <property type="entry name" value="Pirin_C_dom"/>
</dbReference>
<feature type="domain" description="Pirin C-terminal" evidence="5">
    <location>
        <begin position="190"/>
        <end position="290"/>
    </location>
</feature>
<dbReference type="PANTHER" id="PTHR13903:SF8">
    <property type="entry name" value="PIRIN"/>
    <property type="match status" value="1"/>
</dbReference>
<reference evidence="7" key="1">
    <citation type="journal article" date="2019" name="Int. J. Syst. Evol. Microbiol.">
        <title>The Global Catalogue of Microorganisms (GCM) 10K type strain sequencing project: providing services to taxonomists for standard genome sequencing and annotation.</title>
        <authorList>
            <consortium name="The Broad Institute Genomics Platform"/>
            <consortium name="The Broad Institute Genome Sequencing Center for Infectious Disease"/>
            <person name="Wu L."/>
            <person name="Ma J."/>
        </authorList>
    </citation>
    <scope>NUCLEOTIDE SEQUENCE [LARGE SCALE GENOMIC DNA]</scope>
    <source>
        <strain evidence="7">JCM 15628</strain>
    </source>
</reference>
<evidence type="ECO:0000259" key="5">
    <source>
        <dbReference type="Pfam" id="PF05726"/>
    </source>
</evidence>
<proteinExistence type="inferred from homology"/>
<evidence type="ECO:0000256" key="2">
    <source>
        <dbReference type="RuleBase" id="RU003457"/>
    </source>
</evidence>
<dbReference type="InterPro" id="IPR014710">
    <property type="entry name" value="RmlC-like_jellyroll"/>
</dbReference>
<dbReference type="Proteomes" id="UP001500013">
    <property type="component" value="Unassembled WGS sequence"/>
</dbReference>
<comment type="caution">
    <text evidence="6">The sequence shown here is derived from an EMBL/GenBank/DDBJ whole genome shotgun (WGS) entry which is preliminary data.</text>
</comment>